<reference evidence="3 4" key="1">
    <citation type="submission" date="2018-11" db="EMBL/GenBank/DDBJ databases">
        <title>Complete genome sequence of Nocardioides baekrokdamisoli strain KCTC 39748.</title>
        <authorList>
            <person name="Kang S.W."/>
            <person name="Lee K.C."/>
            <person name="Kim K.K."/>
            <person name="Kim J.S."/>
            <person name="Kim D.S."/>
            <person name="Ko S.H."/>
            <person name="Yang S.H."/>
            <person name="Shin Y.K."/>
            <person name="Lee J.S."/>
        </authorList>
    </citation>
    <scope>NUCLEOTIDE SEQUENCE [LARGE SCALE GENOMIC DNA]</scope>
    <source>
        <strain evidence="3 4">KCTC 39748</strain>
    </source>
</reference>
<keyword evidence="2" id="KW-1133">Transmembrane helix</keyword>
<dbReference type="AlphaFoldDB" id="A0A3G9IEJ4"/>
<feature type="transmembrane region" description="Helical" evidence="2">
    <location>
        <begin position="110"/>
        <end position="128"/>
    </location>
</feature>
<feature type="transmembrane region" description="Helical" evidence="2">
    <location>
        <begin position="148"/>
        <end position="169"/>
    </location>
</feature>
<keyword evidence="2" id="KW-0472">Membrane</keyword>
<proteinExistence type="predicted"/>
<feature type="transmembrane region" description="Helical" evidence="2">
    <location>
        <begin position="80"/>
        <end position="98"/>
    </location>
</feature>
<feature type="region of interest" description="Disordered" evidence="1">
    <location>
        <begin position="1"/>
        <end position="20"/>
    </location>
</feature>
<evidence type="ECO:0000313" key="3">
    <source>
        <dbReference type="EMBL" id="BBH17410.1"/>
    </source>
</evidence>
<dbReference type="KEGG" id="nbe:Back2_16970"/>
<keyword evidence="2" id="KW-0812">Transmembrane</keyword>
<protein>
    <submittedName>
        <fullName evidence="3">Uncharacterized protein</fullName>
    </submittedName>
</protein>
<organism evidence="3 4">
    <name type="scientific">Nocardioides baekrokdamisoli</name>
    <dbReference type="NCBI Taxonomy" id="1804624"/>
    <lineage>
        <taxon>Bacteria</taxon>
        <taxon>Bacillati</taxon>
        <taxon>Actinomycetota</taxon>
        <taxon>Actinomycetes</taxon>
        <taxon>Propionibacteriales</taxon>
        <taxon>Nocardioidaceae</taxon>
        <taxon>Nocardioides</taxon>
    </lineage>
</organism>
<name>A0A3G9IEJ4_9ACTN</name>
<evidence type="ECO:0000313" key="4">
    <source>
        <dbReference type="Proteomes" id="UP000271573"/>
    </source>
</evidence>
<dbReference type="EMBL" id="AP019307">
    <property type="protein sequence ID" value="BBH17410.1"/>
    <property type="molecule type" value="Genomic_DNA"/>
</dbReference>
<accession>A0A3G9IEJ4</accession>
<evidence type="ECO:0000256" key="1">
    <source>
        <dbReference type="SAM" id="MobiDB-lite"/>
    </source>
</evidence>
<gene>
    <name evidence="3" type="ORF">Back2_16970</name>
</gene>
<keyword evidence="4" id="KW-1185">Reference proteome</keyword>
<feature type="compositionally biased region" description="Pro residues" evidence="1">
    <location>
        <begin position="1"/>
        <end position="16"/>
    </location>
</feature>
<feature type="transmembrane region" description="Helical" evidence="2">
    <location>
        <begin position="40"/>
        <end position="60"/>
    </location>
</feature>
<dbReference type="RefSeq" id="WP_125568545.1">
    <property type="nucleotide sequence ID" value="NZ_AP019307.1"/>
</dbReference>
<dbReference type="Proteomes" id="UP000271573">
    <property type="component" value="Chromosome"/>
</dbReference>
<sequence>MSDQMVPPPPPPPPSPSSGGGGFDANAAVDQFKGADPLDLAVVGAGVLALIFSWFSSFYTVHVSFAGYSAGGGTSAWHGFFGWAGVLLLLAASAVVAAKIVNITVPNEDLIVVGTSVVGLLFVLLALFVDVGNTGALAGTGISEGRGWSYWIVLILAIASGGISGMKFAKARGLMK</sequence>
<dbReference type="OrthoDB" id="3786743at2"/>
<evidence type="ECO:0000256" key="2">
    <source>
        <dbReference type="SAM" id="Phobius"/>
    </source>
</evidence>